<proteinExistence type="predicted"/>
<evidence type="ECO:0000313" key="8">
    <source>
        <dbReference type="EMBL" id="CAI4031096.1"/>
    </source>
</evidence>
<dbReference type="InterPro" id="IPR037185">
    <property type="entry name" value="EmrE-like"/>
</dbReference>
<evidence type="ECO:0000256" key="3">
    <source>
        <dbReference type="ARBA" id="ARBA00022692"/>
    </source>
</evidence>
<reference evidence="8" key="1">
    <citation type="submission" date="2022-10" db="EMBL/GenBank/DDBJ databases">
        <authorList>
            <person name="Koch H."/>
        </authorList>
    </citation>
    <scope>NUCLEOTIDE SEQUENCE</scope>
    <source>
        <strain evidence="8">DNF</strain>
    </source>
</reference>
<feature type="transmembrane region" description="Helical" evidence="6">
    <location>
        <begin position="228"/>
        <end position="248"/>
    </location>
</feature>
<evidence type="ECO:0000256" key="2">
    <source>
        <dbReference type="ARBA" id="ARBA00022475"/>
    </source>
</evidence>
<keyword evidence="3 6" id="KW-0812">Transmembrane</keyword>
<dbReference type="PANTHER" id="PTHR42920">
    <property type="entry name" value="OS03G0707200 PROTEIN-RELATED"/>
    <property type="match status" value="1"/>
</dbReference>
<feature type="domain" description="EamA" evidence="7">
    <location>
        <begin position="136"/>
        <end position="269"/>
    </location>
</feature>
<keyword evidence="5 6" id="KW-0472">Membrane</keyword>
<feature type="transmembrane region" description="Helical" evidence="6">
    <location>
        <begin position="32"/>
        <end position="53"/>
    </location>
</feature>
<dbReference type="EMBL" id="OX365700">
    <property type="protein sequence ID" value="CAI4031096.1"/>
    <property type="molecule type" value="Genomic_DNA"/>
</dbReference>
<evidence type="ECO:0000256" key="4">
    <source>
        <dbReference type="ARBA" id="ARBA00022989"/>
    </source>
</evidence>
<feature type="transmembrane region" description="Helical" evidence="6">
    <location>
        <begin position="167"/>
        <end position="185"/>
    </location>
</feature>
<feature type="transmembrane region" description="Helical" evidence="6">
    <location>
        <begin position="254"/>
        <end position="273"/>
    </location>
</feature>
<accession>A0AA86MXX6</accession>
<feature type="domain" description="EamA" evidence="7">
    <location>
        <begin position="4"/>
        <end position="128"/>
    </location>
</feature>
<evidence type="ECO:0000256" key="1">
    <source>
        <dbReference type="ARBA" id="ARBA00004651"/>
    </source>
</evidence>
<feature type="transmembrane region" description="Helical" evidence="6">
    <location>
        <begin position="111"/>
        <end position="130"/>
    </location>
</feature>
<dbReference type="AlphaFoldDB" id="A0AA86MXX6"/>
<comment type="subcellular location">
    <subcellularLocation>
        <location evidence="1">Cell membrane</location>
        <topology evidence="1">Multi-pass membrane protein</topology>
    </subcellularLocation>
</comment>
<evidence type="ECO:0000313" key="9">
    <source>
        <dbReference type="Proteomes" id="UP001179121"/>
    </source>
</evidence>
<feature type="transmembrane region" description="Helical" evidence="6">
    <location>
        <begin position="60"/>
        <end position="82"/>
    </location>
</feature>
<protein>
    <submittedName>
        <fullName evidence="8">Permease of the drug/metabolite transporter (DMT) superfamily protein</fullName>
    </submittedName>
</protein>
<dbReference type="Pfam" id="PF00892">
    <property type="entry name" value="EamA"/>
    <property type="match status" value="2"/>
</dbReference>
<dbReference type="GO" id="GO:0005886">
    <property type="term" value="C:plasma membrane"/>
    <property type="evidence" value="ECO:0007669"/>
    <property type="project" value="UniProtKB-SubCell"/>
</dbReference>
<dbReference type="SUPFAM" id="SSF103481">
    <property type="entry name" value="Multidrug resistance efflux transporter EmrE"/>
    <property type="match status" value="2"/>
</dbReference>
<name>A0AA86MXX6_9BACT</name>
<evidence type="ECO:0000256" key="6">
    <source>
        <dbReference type="SAM" id="Phobius"/>
    </source>
</evidence>
<sequence>MPQLALLATTLVWGATFPATKAALAQLPPLSFLFLRFLLGALLAVAAALALGYRLERNASVLRMGAIATIWLSLGYLCQTVGLRYTTASNSAFITVLYVVFVPIFLRRFGLLTWIAVGLALVGLLCLVKPTVSINLGDVLNLACAAAFAAHIACLEQFTRTGQSVSLFLWQMILMSLVMALGSVGESPAPEAFRPSPVLLTGLAVTGVLATGAFAVQMWAQRVVPAHQVALIFALEPACAAWLSSLFLGEQLDSLGWIGSGCILVATLLGTIWGHESGPTRATAAGAPPS</sequence>
<dbReference type="InterPro" id="IPR051258">
    <property type="entry name" value="Diverse_Substrate_Transporter"/>
</dbReference>
<keyword evidence="9" id="KW-1185">Reference proteome</keyword>
<evidence type="ECO:0000259" key="7">
    <source>
        <dbReference type="Pfam" id="PF00892"/>
    </source>
</evidence>
<dbReference type="Proteomes" id="UP001179121">
    <property type="component" value="Chromosome"/>
</dbReference>
<dbReference type="PANTHER" id="PTHR42920:SF5">
    <property type="entry name" value="EAMA DOMAIN-CONTAINING PROTEIN"/>
    <property type="match status" value="1"/>
</dbReference>
<dbReference type="RefSeq" id="WP_289268056.1">
    <property type="nucleotide sequence ID" value="NZ_OX365700.1"/>
</dbReference>
<organism evidence="8 9">
    <name type="scientific">Nitrospira tepida</name>
    <dbReference type="NCBI Taxonomy" id="2973512"/>
    <lineage>
        <taxon>Bacteria</taxon>
        <taxon>Pseudomonadati</taxon>
        <taxon>Nitrospirota</taxon>
        <taxon>Nitrospiria</taxon>
        <taxon>Nitrospirales</taxon>
        <taxon>Nitrospiraceae</taxon>
        <taxon>Nitrospira</taxon>
    </lineage>
</organism>
<feature type="transmembrane region" description="Helical" evidence="6">
    <location>
        <begin position="88"/>
        <end position="106"/>
    </location>
</feature>
<keyword evidence="4 6" id="KW-1133">Transmembrane helix</keyword>
<dbReference type="InterPro" id="IPR000620">
    <property type="entry name" value="EamA_dom"/>
</dbReference>
<evidence type="ECO:0000256" key="5">
    <source>
        <dbReference type="ARBA" id="ARBA00023136"/>
    </source>
</evidence>
<keyword evidence="2" id="KW-1003">Cell membrane</keyword>
<dbReference type="KEGG" id="nti:DNFV4_01527"/>
<feature type="transmembrane region" description="Helical" evidence="6">
    <location>
        <begin position="197"/>
        <end position="216"/>
    </location>
</feature>
<gene>
    <name evidence="8" type="ORF">DNFV4_01527</name>
</gene>